<organism evidence="3 4">
    <name type="scientific">Crenobacter oryzisoli</name>
    <dbReference type="NCBI Taxonomy" id="3056844"/>
    <lineage>
        <taxon>Bacteria</taxon>
        <taxon>Pseudomonadati</taxon>
        <taxon>Pseudomonadota</taxon>
        <taxon>Betaproteobacteria</taxon>
        <taxon>Neisseriales</taxon>
        <taxon>Neisseriaceae</taxon>
        <taxon>Crenobacter</taxon>
    </lineage>
</organism>
<dbReference type="EMBL" id="JAUEDK010000022">
    <property type="protein sequence ID" value="MDN0075804.1"/>
    <property type="molecule type" value="Genomic_DNA"/>
</dbReference>
<evidence type="ECO:0000256" key="2">
    <source>
        <dbReference type="SAM" id="SignalP"/>
    </source>
</evidence>
<feature type="region of interest" description="Disordered" evidence="1">
    <location>
        <begin position="84"/>
        <end position="111"/>
    </location>
</feature>
<proteinExistence type="predicted"/>
<evidence type="ECO:0000313" key="3">
    <source>
        <dbReference type="EMBL" id="MDN0075804.1"/>
    </source>
</evidence>
<gene>
    <name evidence="3" type="ORF">QU481_13000</name>
</gene>
<sequence length="111" mass="12803">MTSIRKTLNVVLVTVLASGFASSAMAETAWQHNHPRRVEVNHRLANQDHRINREVREGELTHRQAHALHREDHQIRVEERAMAGQNHGHVTKLEQRTLNQQENAVSRQIGR</sequence>
<keyword evidence="4" id="KW-1185">Reference proteome</keyword>
<dbReference type="RefSeq" id="WP_289830446.1">
    <property type="nucleotide sequence ID" value="NZ_JAUEDK010000022.1"/>
</dbReference>
<keyword evidence="2" id="KW-0732">Signal</keyword>
<feature type="compositionally biased region" description="Polar residues" evidence="1">
    <location>
        <begin position="96"/>
        <end position="111"/>
    </location>
</feature>
<comment type="caution">
    <text evidence="3">The sequence shown here is derived from an EMBL/GenBank/DDBJ whole genome shotgun (WGS) entry which is preliminary data.</text>
</comment>
<dbReference type="Proteomes" id="UP001168540">
    <property type="component" value="Unassembled WGS sequence"/>
</dbReference>
<feature type="chain" id="PRO_5047217384" description="Lipoprotein" evidence="2">
    <location>
        <begin position="27"/>
        <end position="111"/>
    </location>
</feature>
<feature type="signal peptide" evidence="2">
    <location>
        <begin position="1"/>
        <end position="26"/>
    </location>
</feature>
<evidence type="ECO:0008006" key="5">
    <source>
        <dbReference type="Google" id="ProtNLM"/>
    </source>
</evidence>
<accession>A0ABT7XQG6</accession>
<evidence type="ECO:0000313" key="4">
    <source>
        <dbReference type="Proteomes" id="UP001168540"/>
    </source>
</evidence>
<protein>
    <recommendedName>
        <fullName evidence="5">Lipoprotein</fullName>
    </recommendedName>
</protein>
<evidence type="ECO:0000256" key="1">
    <source>
        <dbReference type="SAM" id="MobiDB-lite"/>
    </source>
</evidence>
<name>A0ABT7XQG6_9NEIS</name>
<reference evidence="3" key="1">
    <citation type="submission" date="2023-06" db="EMBL/GenBank/DDBJ databases">
        <authorList>
            <person name="Zhang S."/>
        </authorList>
    </citation>
    <scope>NUCLEOTIDE SEQUENCE</scope>
    <source>
        <strain evidence="3">SG2303</strain>
    </source>
</reference>